<dbReference type="Gene3D" id="2.60.120.260">
    <property type="entry name" value="Galactose-binding domain-like"/>
    <property type="match status" value="1"/>
</dbReference>
<dbReference type="SUPFAM" id="SSF49785">
    <property type="entry name" value="Galactose-binding domain-like"/>
    <property type="match status" value="1"/>
</dbReference>
<dbReference type="Proteomes" id="UP000375690">
    <property type="component" value="Unassembled WGS sequence"/>
</dbReference>
<feature type="chain" id="PRO_5025409697" evidence="1">
    <location>
        <begin position="23"/>
        <end position="464"/>
    </location>
</feature>
<dbReference type="PROSITE" id="PS51257">
    <property type="entry name" value="PROKAR_LIPOPROTEIN"/>
    <property type="match status" value="1"/>
</dbReference>
<dbReference type="EMBL" id="VWFC01000002">
    <property type="protein sequence ID" value="KAB1330597.1"/>
    <property type="molecule type" value="Genomic_DNA"/>
</dbReference>
<comment type="caution">
    <text evidence="3">The sequence shown here is derived from an EMBL/GenBank/DDBJ whole genome shotgun (WGS) entry which is preliminary data.</text>
</comment>
<dbReference type="InterPro" id="IPR000421">
    <property type="entry name" value="FA58C"/>
</dbReference>
<evidence type="ECO:0000313" key="4">
    <source>
        <dbReference type="Proteomes" id="UP000375690"/>
    </source>
</evidence>
<dbReference type="Gene3D" id="2.60.40.1740">
    <property type="entry name" value="hypothetical protein (bacova_03559)"/>
    <property type="match status" value="2"/>
</dbReference>
<dbReference type="Pfam" id="PF00754">
    <property type="entry name" value="F5_F8_type_C"/>
    <property type="match status" value="1"/>
</dbReference>
<evidence type="ECO:0000313" key="3">
    <source>
        <dbReference type="EMBL" id="KAB1330597.1"/>
    </source>
</evidence>
<proteinExistence type="predicted"/>
<dbReference type="InterPro" id="IPR032163">
    <property type="entry name" value="DUF4999"/>
</dbReference>
<feature type="domain" description="F5/8 type C" evidence="2">
    <location>
        <begin position="315"/>
        <end position="461"/>
    </location>
</feature>
<sequence length="464" mass="50660">MKTLFKYLLMSMPLAVSLLLMTACNDDESVDPYDINYVYIYSPVSTENTLEYKGNGTFLVDIAPECIVNPVRCTKPAPTDLTIHINVDPSLVDSYNQANGTNYTLLKSVQLENATLHIKKGEYISADSLKVHYTDMTEFQSGAENYLLPIAITSIEGSGASISENSKIYLTFSSIYKVNTVTMGASKSMNLEYENGGFTNLTERLELENMLTADWAADDDINISLEMDPSLIGAYNAVNGTNYVLMPNTAFEHSTVTIKKGARTPQEKVALTFSDAMAAVNLGENYILPIVISEVNGVGAGIGKTTTAYLVFRTVEKLSLSVENVPVGTAINDFTGWNITVNGSATGANWGDSWMGLVTSPGNYVDYMEAFEPLEIDMGKLETVSAIQIQYYSSSYSPSSTTTIEVSSDGINYKVGQCELTAARAHTLVFQYPAEVRYIRVTYSATGRYGTLLTAVNVYTSTDE</sequence>
<dbReference type="InterPro" id="IPR013728">
    <property type="entry name" value="BT_3987-like_N"/>
</dbReference>
<name>A0A6A1XPD1_BACOV</name>
<feature type="signal peptide" evidence="1">
    <location>
        <begin position="1"/>
        <end position="22"/>
    </location>
</feature>
<organism evidence="3 4">
    <name type="scientific">Bacteroides ovatus</name>
    <dbReference type="NCBI Taxonomy" id="28116"/>
    <lineage>
        <taxon>Bacteria</taxon>
        <taxon>Pseudomonadati</taxon>
        <taxon>Bacteroidota</taxon>
        <taxon>Bacteroidia</taxon>
        <taxon>Bacteroidales</taxon>
        <taxon>Bacteroidaceae</taxon>
        <taxon>Bacteroides</taxon>
    </lineage>
</organism>
<evidence type="ECO:0000259" key="2">
    <source>
        <dbReference type="PROSITE" id="PS50022"/>
    </source>
</evidence>
<dbReference type="AlphaFoldDB" id="A0A6A1XPD1"/>
<dbReference type="Pfam" id="PF08522">
    <property type="entry name" value="BT_3987-like_N"/>
    <property type="match status" value="1"/>
</dbReference>
<dbReference type="Pfam" id="PF16390">
    <property type="entry name" value="DUF4999"/>
    <property type="match status" value="1"/>
</dbReference>
<protein>
    <submittedName>
        <fullName evidence="3">DUF1735 domain-containing protein</fullName>
    </submittedName>
</protein>
<dbReference type="RefSeq" id="WP_272196667.1">
    <property type="nucleotide sequence ID" value="NZ_CP113514.1"/>
</dbReference>
<keyword evidence="1" id="KW-0732">Signal</keyword>
<evidence type="ECO:0000256" key="1">
    <source>
        <dbReference type="SAM" id="SignalP"/>
    </source>
</evidence>
<dbReference type="PROSITE" id="PS50022">
    <property type="entry name" value="FA58C_3"/>
    <property type="match status" value="1"/>
</dbReference>
<dbReference type="InterPro" id="IPR008979">
    <property type="entry name" value="Galactose-bd-like_sf"/>
</dbReference>
<reference evidence="3 4" key="1">
    <citation type="journal article" date="2019" name="Nat. Med.">
        <title>A library of human gut bacterial isolates paired with longitudinal multiomics data enables mechanistic microbiome research.</title>
        <authorList>
            <person name="Poyet M."/>
            <person name="Groussin M."/>
            <person name="Gibbons S.M."/>
            <person name="Avila-Pacheco J."/>
            <person name="Jiang X."/>
            <person name="Kearney S.M."/>
            <person name="Perrotta A.R."/>
            <person name="Berdy B."/>
            <person name="Zhao S."/>
            <person name="Lieberman T.D."/>
            <person name="Swanson P.K."/>
            <person name="Smith M."/>
            <person name="Roesemann S."/>
            <person name="Alexander J.E."/>
            <person name="Rich S.A."/>
            <person name="Livny J."/>
            <person name="Vlamakis H."/>
            <person name="Clish C."/>
            <person name="Bullock K."/>
            <person name="Deik A."/>
            <person name="Scott J."/>
            <person name="Pierce K.A."/>
            <person name="Xavier R.J."/>
            <person name="Alm E.J."/>
        </authorList>
    </citation>
    <scope>NUCLEOTIDE SEQUENCE [LARGE SCALE GENOMIC DNA]</scope>
    <source>
        <strain evidence="3 4">BIOML-A2</strain>
    </source>
</reference>
<gene>
    <name evidence="3" type="ORF">F3B53_02330</name>
</gene>
<accession>A0A6A1XPD1</accession>